<dbReference type="Proteomes" id="UP000441609">
    <property type="component" value="Unassembled WGS sequence"/>
</dbReference>
<name>A0A9Q4MWE3_PARDI</name>
<protein>
    <submittedName>
        <fullName evidence="1">A/G-specific adenine glycosylase</fullName>
    </submittedName>
</protein>
<dbReference type="EMBL" id="WKMO01000225">
    <property type="protein sequence ID" value="MSB76547.1"/>
    <property type="molecule type" value="Genomic_DNA"/>
</dbReference>
<evidence type="ECO:0000313" key="2">
    <source>
        <dbReference type="Proteomes" id="UP000441609"/>
    </source>
</evidence>
<sequence length="54" mass="6279">VKHVLSHRVIYANLYEVTLSENLTSFSDFLKIRVDELEQYAVSKLVQDLLQALE</sequence>
<comment type="caution">
    <text evidence="1">The sequence shown here is derived from an EMBL/GenBank/DDBJ whole genome shotgun (WGS) entry which is preliminary data.</text>
</comment>
<feature type="non-terminal residue" evidence="1">
    <location>
        <position position="1"/>
    </location>
</feature>
<proteinExistence type="predicted"/>
<organism evidence="1 2">
    <name type="scientific">Parabacteroides distasonis</name>
    <dbReference type="NCBI Taxonomy" id="823"/>
    <lineage>
        <taxon>Bacteria</taxon>
        <taxon>Pseudomonadati</taxon>
        <taxon>Bacteroidota</taxon>
        <taxon>Bacteroidia</taxon>
        <taxon>Bacteroidales</taxon>
        <taxon>Tannerellaceae</taxon>
        <taxon>Parabacteroides</taxon>
    </lineage>
</organism>
<evidence type="ECO:0000313" key="1">
    <source>
        <dbReference type="EMBL" id="MSB76547.1"/>
    </source>
</evidence>
<accession>A0A9Q4MWE3</accession>
<dbReference type="AlphaFoldDB" id="A0A9Q4MWE3"/>
<reference evidence="1 2" key="1">
    <citation type="journal article" date="2019" name="Nat. Med.">
        <title>A library of human gut bacterial isolates paired with longitudinal multiomics data enables mechanistic microbiome research.</title>
        <authorList>
            <person name="Poyet M."/>
            <person name="Groussin M."/>
            <person name="Gibbons S.M."/>
            <person name="Avila-Pacheco J."/>
            <person name="Jiang X."/>
            <person name="Kearney S.M."/>
            <person name="Perrotta A.R."/>
            <person name="Berdy B."/>
            <person name="Zhao S."/>
            <person name="Lieberman T.D."/>
            <person name="Swanson P.K."/>
            <person name="Smith M."/>
            <person name="Roesemann S."/>
            <person name="Alexander J.E."/>
            <person name="Rich S.A."/>
            <person name="Livny J."/>
            <person name="Vlamakis H."/>
            <person name="Clish C."/>
            <person name="Bullock K."/>
            <person name="Deik A."/>
            <person name="Scott J."/>
            <person name="Pierce K.A."/>
            <person name="Xavier R.J."/>
            <person name="Alm E.J."/>
        </authorList>
    </citation>
    <scope>NUCLEOTIDE SEQUENCE [LARGE SCALE GENOMIC DNA]</scope>
    <source>
        <strain evidence="1 2">BIOML-A20</strain>
    </source>
</reference>
<gene>
    <name evidence="1" type="ORF">GKD70_25260</name>
</gene>